<name>A0A392NAX9_9FABA</name>
<dbReference type="GO" id="GO:0017101">
    <property type="term" value="C:aminoacyl-tRNA synthetase multienzyme complex"/>
    <property type="evidence" value="ECO:0007669"/>
    <property type="project" value="TreeGrafter"/>
</dbReference>
<keyword evidence="2" id="KW-0436">Ligase</keyword>
<dbReference type="GO" id="GO:0006431">
    <property type="term" value="P:methionyl-tRNA aminoacylation"/>
    <property type="evidence" value="ECO:0007669"/>
    <property type="project" value="TreeGrafter"/>
</dbReference>
<proteinExistence type="predicted"/>
<keyword evidence="3" id="KW-1185">Reference proteome</keyword>
<comment type="caution">
    <text evidence="2">The sequence shown here is derived from an EMBL/GenBank/DDBJ whole genome shotgun (WGS) entry which is preliminary data.</text>
</comment>
<evidence type="ECO:0000313" key="2">
    <source>
        <dbReference type="EMBL" id="MCH96997.1"/>
    </source>
</evidence>
<dbReference type="Proteomes" id="UP000265520">
    <property type="component" value="Unassembled WGS sequence"/>
</dbReference>
<dbReference type="EMBL" id="LXQA010033830">
    <property type="protein sequence ID" value="MCH96997.1"/>
    <property type="molecule type" value="Genomic_DNA"/>
</dbReference>
<feature type="domain" description="Methionyl-tRNA synthetase anticodon-binding" evidence="1">
    <location>
        <begin position="15"/>
        <end position="125"/>
    </location>
</feature>
<dbReference type="GO" id="GO:0004825">
    <property type="term" value="F:methionine-tRNA ligase activity"/>
    <property type="evidence" value="ECO:0007669"/>
    <property type="project" value="InterPro"/>
</dbReference>
<dbReference type="SUPFAM" id="SSF47323">
    <property type="entry name" value="Anticodon-binding domain of a subclass of class I aminoacyl-tRNA synthetases"/>
    <property type="match status" value="1"/>
</dbReference>
<accession>A0A392NAX9</accession>
<dbReference type="Pfam" id="PF19303">
    <property type="entry name" value="Anticodon_3"/>
    <property type="match status" value="1"/>
</dbReference>
<feature type="non-terminal residue" evidence="2">
    <location>
        <position position="179"/>
    </location>
</feature>
<dbReference type="GO" id="GO:0005524">
    <property type="term" value="F:ATP binding"/>
    <property type="evidence" value="ECO:0007669"/>
    <property type="project" value="InterPro"/>
</dbReference>
<reference evidence="2 3" key="1">
    <citation type="journal article" date="2018" name="Front. Plant Sci.">
        <title>Red Clover (Trifolium pratense) and Zigzag Clover (T. medium) - A Picture of Genomic Similarities and Differences.</title>
        <authorList>
            <person name="Dluhosova J."/>
            <person name="Istvanek J."/>
            <person name="Nedelnik J."/>
            <person name="Repkova J."/>
        </authorList>
    </citation>
    <scope>NUCLEOTIDE SEQUENCE [LARGE SCALE GENOMIC DNA]</scope>
    <source>
        <strain evidence="3">cv. 10/8</strain>
        <tissue evidence="2">Leaf</tissue>
    </source>
</reference>
<dbReference type="PANTHER" id="PTHR45765">
    <property type="entry name" value="METHIONINE--TRNA LIGASE"/>
    <property type="match status" value="1"/>
</dbReference>
<evidence type="ECO:0000259" key="1">
    <source>
        <dbReference type="Pfam" id="PF19303"/>
    </source>
</evidence>
<dbReference type="PANTHER" id="PTHR45765:SF1">
    <property type="entry name" value="METHIONINE--TRNA LIGASE, CYTOPLASMIC"/>
    <property type="match status" value="1"/>
</dbReference>
<dbReference type="GO" id="GO:0005829">
    <property type="term" value="C:cytosol"/>
    <property type="evidence" value="ECO:0007669"/>
    <property type="project" value="TreeGrafter"/>
</dbReference>
<organism evidence="2 3">
    <name type="scientific">Trifolium medium</name>
    <dbReference type="NCBI Taxonomy" id="97028"/>
    <lineage>
        <taxon>Eukaryota</taxon>
        <taxon>Viridiplantae</taxon>
        <taxon>Streptophyta</taxon>
        <taxon>Embryophyta</taxon>
        <taxon>Tracheophyta</taxon>
        <taxon>Spermatophyta</taxon>
        <taxon>Magnoliopsida</taxon>
        <taxon>eudicotyledons</taxon>
        <taxon>Gunneridae</taxon>
        <taxon>Pentapetalae</taxon>
        <taxon>rosids</taxon>
        <taxon>fabids</taxon>
        <taxon>Fabales</taxon>
        <taxon>Fabaceae</taxon>
        <taxon>Papilionoideae</taxon>
        <taxon>50 kb inversion clade</taxon>
        <taxon>NPAAA clade</taxon>
        <taxon>Hologalegina</taxon>
        <taxon>IRL clade</taxon>
        <taxon>Trifolieae</taxon>
        <taxon>Trifolium</taxon>
    </lineage>
</organism>
<dbReference type="InterPro" id="IPR041872">
    <property type="entry name" value="Anticodon_Met"/>
</dbReference>
<feature type="non-terminal residue" evidence="2">
    <location>
        <position position="1"/>
    </location>
</feature>
<dbReference type="InterPro" id="IPR009080">
    <property type="entry name" value="tRNAsynth_Ia_anticodon-bd"/>
</dbReference>
<protein>
    <submittedName>
        <fullName evidence="2">Putative methionine-tRNA ligase-like</fullName>
    </submittedName>
</protein>
<dbReference type="InterPro" id="IPR023458">
    <property type="entry name" value="Met-tRNA_ligase_1"/>
</dbReference>
<dbReference type="AlphaFoldDB" id="A0A392NAX9"/>
<dbReference type="Gene3D" id="1.10.730.10">
    <property type="entry name" value="Isoleucyl-tRNA Synthetase, Domain 1"/>
    <property type="match status" value="1"/>
</dbReference>
<evidence type="ECO:0000313" key="3">
    <source>
        <dbReference type="Proteomes" id="UP000265520"/>
    </source>
</evidence>
<sequence length="179" mass="20207">VNLKQGLKIAMTISREGNAYLQQTAFWRLYKENLSLCSLVMKTAAGIVYLLACLLEPFMPSFTLEVFKQLNLSAETHLSLSDLDRVKRPWDILSAGHKIGTPKALFRELKDEEMEFYMNKYAGSQADRIIRAKAEQMKKIKVSDKAKFKVAAEQDISITRLDIPVGVIKKEGENIPVGV</sequence>